<evidence type="ECO:0000259" key="6">
    <source>
        <dbReference type="PROSITE" id="PS51891"/>
    </source>
</evidence>
<dbReference type="SUPFAM" id="SSF51316">
    <property type="entry name" value="Mss4-like"/>
    <property type="match status" value="1"/>
</dbReference>
<dbReference type="Pfam" id="PF04828">
    <property type="entry name" value="GFA"/>
    <property type="match status" value="1"/>
</dbReference>
<dbReference type="Gene3D" id="3.90.1590.10">
    <property type="entry name" value="glutathione-dependent formaldehyde- activating enzyme (gfa)"/>
    <property type="match status" value="1"/>
</dbReference>
<feature type="domain" description="CENP-V/GFA" evidence="6">
    <location>
        <begin position="10"/>
        <end position="125"/>
    </location>
</feature>
<evidence type="ECO:0000256" key="4">
    <source>
        <dbReference type="ARBA" id="ARBA00023239"/>
    </source>
</evidence>
<proteinExistence type="inferred from homology"/>
<dbReference type="PANTHER" id="PTHR33337">
    <property type="entry name" value="GFA DOMAIN-CONTAINING PROTEIN"/>
    <property type="match status" value="1"/>
</dbReference>
<dbReference type="PANTHER" id="PTHR33337:SF40">
    <property type="entry name" value="CENP-V_GFA DOMAIN-CONTAINING PROTEIN-RELATED"/>
    <property type="match status" value="1"/>
</dbReference>
<organism evidence="7 8">
    <name type="scientific">Streptomyces caledonius</name>
    <dbReference type="NCBI Taxonomy" id="3134107"/>
    <lineage>
        <taxon>Bacteria</taxon>
        <taxon>Bacillati</taxon>
        <taxon>Actinomycetota</taxon>
        <taxon>Actinomycetes</taxon>
        <taxon>Kitasatosporales</taxon>
        <taxon>Streptomycetaceae</taxon>
        <taxon>Streptomyces</taxon>
    </lineage>
</organism>
<dbReference type="Proteomes" id="UP001382904">
    <property type="component" value="Unassembled WGS sequence"/>
</dbReference>
<evidence type="ECO:0000256" key="5">
    <source>
        <dbReference type="SAM" id="MobiDB-lite"/>
    </source>
</evidence>
<gene>
    <name evidence="7" type="ORF">WKI68_43930</name>
</gene>
<keyword evidence="2" id="KW-0479">Metal-binding</keyword>
<evidence type="ECO:0000313" key="7">
    <source>
        <dbReference type="EMBL" id="MEJ8646338.1"/>
    </source>
</evidence>
<feature type="region of interest" description="Disordered" evidence="5">
    <location>
        <begin position="130"/>
        <end position="163"/>
    </location>
</feature>
<evidence type="ECO:0000256" key="1">
    <source>
        <dbReference type="ARBA" id="ARBA00005495"/>
    </source>
</evidence>
<keyword evidence="8" id="KW-1185">Reference proteome</keyword>
<name>A0ABU8UEL4_9ACTN</name>
<dbReference type="InterPro" id="IPR006913">
    <property type="entry name" value="CENP-V/GFA"/>
</dbReference>
<dbReference type="EMBL" id="JBBKAM010000004">
    <property type="protein sequence ID" value="MEJ8646338.1"/>
    <property type="molecule type" value="Genomic_DNA"/>
</dbReference>
<keyword evidence="3" id="KW-0862">Zinc</keyword>
<comment type="similarity">
    <text evidence="1">Belongs to the Gfa family.</text>
</comment>
<reference evidence="7 8" key="1">
    <citation type="submission" date="2024-03" db="EMBL/GenBank/DDBJ databases">
        <title>Novel Streptomyces species of biotechnological and ecological value are a feature of Machair soil.</title>
        <authorList>
            <person name="Prole J.R."/>
            <person name="Goodfellow M."/>
            <person name="Allenby N."/>
            <person name="Ward A.C."/>
        </authorList>
    </citation>
    <scope>NUCLEOTIDE SEQUENCE [LARGE SCALE GENOMIC DNA]</scope>
    <source>
        <strain evidence="7 8">MS1.HAVA.3</strain>
    </source>
</reference>
<evidence type="ECO:0000256" key="3">
    <source>
        <dbReference type="ARBA" id="ARBA00022833"/>
    </source>
</evidence>
<feature type="compositionally biased region" description="Low complexity" evidence="5">
    <location>
        <begin position="140"/>
        <end position="154"/>
    </location>
</feature>
<dbReference type="PROSITE" id="PS51891">
    <property type="entry name" value="CENP_V_GFA"/>
    <property type="match status" value="1"/>
</dbReference>
<protein>
    <submittedName>
        <fullName evidence="7">GFA family protein</fullName>
    </submittedName>
</protein>
<evidence type="ECO:0000256" key="2">
    <source>
        <dbReference type="ARBA" id="ARBA00022723"/>
    </source>
</evidence>
<dbReference type="InterPro" id="IPR011057">
    <property type="entry name" value="Mss4-like_sf"/>
</dbReference>
<keyword evidence="4" id="KW-0456">Lyase</keyword>
<accession>A0ABU8UEL4</accession>
<comment type="caution">
    <text evidence="7">The sequence shown here is derived from an EMBL/GenBank/DDBJ whole genome shotgun (WGS) entry which is preliminary data.</text>
</comment>
<sequence length="163" mass="17144">MTTIPTPAPRTGGCLCGAIRFTVTGPPDYPHTCSCEHCQGLSGGPMMAWVSFPLDDLKWTGPGGEPSWHHTWPDSRRGFCPSCGSQLCALDDGATSVAITLSALGNPPDLIPVNQSHRESAVPWLPQVSDTRHRPGPPDEVVGFPAAAPAGVAEPTRRPGATR</sequence>
<evidence type="ECO:0000313" key="8">
    <source>
        <dbReference type="Proteomes" id="UP001382904"/>
    </source>
</evidence>